<dbReference type="AlphaFoldDB" id="A0A031JXX8"/>
<dbReference type="Proteomes" id="UP000024329">
    <property type="component" value="Unassembled WGS sequence"/>
</dbReference>
<comment type="caution">
    <text evidence="2">The sequence shown here is derived from an EMBL/GenBank/DDBJ whole genome shotgun (WGS) entry which is preliminary data.</text>
</comment>
<dbReference type="Gene3D" id="3.40.50.10090">
    <property type="match status" value="2"/>
</dbReference>
<dbReference type="GO" id="GO:0004852">
    <property type="term" value="F:uroporphyrinogen-III synthase activity"/>
    <property type="evidence" value="ECO:0007669"/>
    <property type="project" value="InterPro"/>
</dbReference>
<gene>
    <name evidence="2" type="ORF">BV97_02443</name>
</gene>
<feature type="domain" description="Tetrapyrrole biosynthesis uroporphyrinogen III synthase" evidence="1">
    <location>
        <begin position="15"/>
        <end position="215"/>
    </location>
</feature>
<dbReference type="SUPFAM" id="SSF69618">
    <property type="entry name" value="HemD-like"/>
    <property type="match status" value="1"/>
</dbReference>
<protein>
    <submittedName>
        <fullName evidence="2">Uroporphyrinogen-III synthase</fullName>
    </submittedName>
</protein>
<dbReference type="CDD" id="cd06578">
    <property type="entry name" value="HemD"/>
    <property type="match status" value="1"/>
</dbReference>
<dbReference type="STRING" id="158500.BES08_16535"/>
<dbReference type="GO" id="GO:0033014">
    <property type="term" value="P:tetrapyrrole biosynthetic process"/>
    <property type="evidence" value="ECO:0007669"/>
    <property type="project" value="InterPro"/>
</dbReference>
<sequence length="236" mass="24318">MILILRPEPGASATLAAAREHGLEALAFPLFAVRPLVWEPAPRDAVDALLLGSANALRHGGPELAAYRGLPAYCVGETTAQAAREAGMEVAATGHGGLQNLLGVLQPGHRRLLRLAGRERTAVDVPGDIAIVTREVYASEALPPSPALIAALASPALALLHSGEAAARLAQVCDNAGIPRGQIRLAAIGPRVAARAGEGWAQVRSAARPDDAALLALAQQMCQDTGPRTATATTRT</sequence>
<dbReference type="PATRIC" id="fig|158500.4.peg.2493"/>
<dbReference type="Pfam" id="PF02602">
    <property type="entry name" value="HEM4"/>
    <property type="match status" value="1"/>
</dbReference>
<reference evidence="2 3" key="1">
    <citation type="submission" date="2014-03" db="EMBL/GenBank/DDBJ databases">
        <title>Whole genome sequence of Novosphingobium resinovorum KF1.</title>
        <authorList>
            <person name="Gan H.M."/>
            <person name="Gan H.Y."/>
            <person name="Chew T.H."/>
            <person name="Savka M.A."/>
        </authorList>
    </citation>
    <scope>NUCLEOTIDE SEQUENCE [LARGE SCALE GENOMIC DNA]</scope>
    <source>
        <strain evidence="2 3">KF1</strain>
    </source>
</reference>
<organism evidence="2 3">
    <name type="scientific">Novosphingobium resinovorum</name>
    <dbReference type="NCBI Taxonomy" id="158500"/>
    <lineage>
        <taxon>Bacteria</taxon>
        <taxon>Pseudomonadati</taxon>
        <taxon>Pseudomonadota</taxon>
        <taxon>Alphaproteobacteria</taxon>
        <taxon>Sphingomonadales</taxon>
        <taxon>Sphingomonadaceae</taxon>
        <taxon>Novosphingobium</taxon>
    </lineage>
</organism>
<evidence type="ECO:0000259" key="1">
    <source>
        <dbReference type="Pfam" id="PF02602"/>
    </source>
</evidence>
<dbReference type="EMBL" id="JFYZ01000011">
    <property type="protein sequence ID" value="EZP81785.1"/>
    <property type="molecule type" value="Genomic_DNA"/>
</dbReference>
<dbReference type="InterPro" id="IPR003754">
    <property type="entry name" value="4pyrrol_synth_uPrphyn_synth"/>
</dbReference>
<proteinExistence type="predicted"/>
<accession>A0A031JXX8</accession>
<dbReference type="eggNOG" id="COG1587">
    <property type="taxonomic scope" value="Bacteria"/>
</dbReference>
<evidence type="ECO:0000313" key="3">
    <source>
        <dbReference type="Proteomes" id="UP000024329"/>
    </source>
</evidence>
<name>A0A031JXX8_9SPHN</name>
<dbReference type="InterPro" id="IPR036108">
    <property type="entry name" value="4pyrrol_syn_uPrphyn_synt_sf"/>
</dbReference>
<evidence type="ECO:0000313" key="2">
    <source>
        <dbReference type="EMBL" id="EZP81785.1"/>
    </source>
</evidence>